<evidence type="ECO:0000313" key="1">
    <source>
        <dbReference type="EMBL" id="CAA9574417.1"/>
    </source>
</evidence>
<accession>A0A6J4VB42</accession>
<protein>
    <submittedName>
        <fullName evidence="1">Uncharacterized protein</fullName>
    </submittedName>
</protein>
<name>A0A6J4VB42_9CYAN</name>
<proteinExistence type="predicted"/>
<sequence length="44" mass="4748">MICYQAQISSGPTSGDSFSTCIFTCKLFGLVYPVPQPYLAVLLS</sequence>
<organism evidence="1">
    <name type="scientific">uncultured Synechococcales cyanobacterium</name>
    <dbReference type="NCBI Taxonomy" id="1936017"/>
    <lineage>
        <taxon>Bacteria</taxon>
        <taxon>Bacillati</taxon>
        <taxon>Cyanobacteriota</taxon>
        <taxon>Cyanophyceae</taxon>
        <taxon>Synechococcales</taxon>
        <taxon>environmental samples</taxon>
    </lineage>
</organism>
<dbReference type="AlphaFoldDB" id="A0A6J4VB42"/>
<dbReference type="EMBL" id="CADCWO010000111">
    <property type="protein sequence ID" value="CAA9574417.1"/>
    <property type="molecule type" value="Genomic_DNA"/>
</dbReference>
<reference evidence="1" key="1">
    <citation type="submission" date="2020-02" db="EMBL/GenBank/DDBJ databases">
        <authorList>
            <person name="Meier V. D."/>
        </authorList>
    </citation>
    <scope>NUCLEOTIDE SEQUENCE</scope>
    <source>
        <strain evidence="1">AVDCRST_MAG81</strain>
    </source>
</reference>
<gene>
    <name evidence="1" type="ORF">AVDCRST_MAG81-2067</name>
</gene>